<keyword evidence="4" id="KW-0735">Signal-anchor</keyword>
<dbReference type="PANTHER" id="PTHR22800:SF243">
    <property type="entry name" value="KILLER CELL LECTIN-LIKE RECEPTOR SUBFAMILY H, MEMBER 1"/>
    <property type="match status" value="1"/>
</dbReference>
<sequence length="262" mass="30133">MNAKHITYAEVKHHPSKKQMQKEKIKEQLIYSEVKTCTLNSNPTKIMRTEPSKAKGSSVPLAWCLTVVILGIFCVCLLLTTGVLGYRVFQGRQTDLPKNTPWDNVTQEDNSTFKNTAVKEEPLNRGSESSTCETKWSCCGKKCYHFSHDLKNFEESKKVCKKMDSTLLKIEDEKELHFIQSQLSYFSWIGLSRKGTRSSWTWEDNSPPLLNVDWNESKNGNCGSLTATRMAASDCSRFMYYICEKKMAHLATYREQQNKRQI</sequence>
<dbReference type="InterPro" id="IPR016187">
    <property type="entry name" value="CTDL_fold"/>
</dbReference>
<evidence type="ECO:0000256" key="6">
    <source>
        <dbReference type="ARBA" id="ARBA00023136"/>
    </source>
</evidence>
<dbReference type="InterPro" id="IPR016186">
    <property type="entry name" value="C-type_lectin-like/link_sf"/>
</dbReference>
<dbReference type="InterPro" id="IPR033992">
    <property type="entry name" value="NKR-like_CTLD"/>
</dbReference>
<feature type="transmembrane region" description="Helical" evidence="8">
    <location>
        <begin position="60"/>
        <end position="89"/>
    </location>
</feature>
<evidence type="ECO:0000256" key="1">
    <source>
        <dbReference type="ARBA" id="ARBA00004606"/>
    </source>
</evidence>
<evidence type="ECO:0000256" key="5">
    <source>
        <dbReference type="ARBA" id="ARBA00022989"/>
    </source>
</evidence>
<dbReference type="GeneID" id="139083343"/>
<dbReference type="RefSeq" id="XP_070475185.1">
    <property type="nucleotide sequence ID" value="XM_070619084.1"/>
</dbReference>
<keyword evidence="2 8" id="KW-0812">Transmembrane</keyword>
<proteinExistence type="predicted"/>
<evidence type="ECO:0000313" key="11">
    <source>
        <dbReference type="RefSeq" id="XP_070475185.1"/>
    </source>
</evidence>
<reference evidence="11" key="1">
    <citation type="submission" date="2025-08" db="UniProtKB">
        <authorList>
            <consortium name="RefSeq"/>
        </authorList>
    </citation>
    <scope>IDENTIFICATION</scope>
    <source>
        <tissue evidence="11">Blood</tissue>
    </source>
</reference>
<keyword evidence="6 8" id="KW-0472">Membrane</keyword>
<keyword evidence="7" id="KW-0325">Glycoprotein</keyword>
<evidence type="ECO:0000256" key="8">
    <source>
        <dbReference type="SAM" id="Phobius"/>
    </source>
</evidence>
<protein>
    <submittedName>
        <fullName evidence="11">C-type lectin domain family 9 member A-like</fullName>
    </submittedName>
</protein>
<dbReference type="SUPFAM" id="SSF56436">
    <property type="entry name" value="C-type lectin-like"/>
    <property type="match status" value="1"/>
</dbReference>
<keyword evidence="10" id="KW-1185">Reference proteome</keyword>
<accession>A0ABM4PDB1</accession>
<evidence type="ECO:0000313" key="10">
    <source>
        <dbReference type="Proteomes" id="UP001652662"/>
    </source>
</evidence>
<evidence type="ECO:0000256" key="2">
    <source>
        <dbReference type="ARBA" id="ARBA00022692"/>
    </source>
</evidence>
<dbReference type="Pfam" id="PF00059">
    <property type="entry name" value="Lectin_C"/>
    <property type="match status" value="1"/>
</dbReference>
<organism evidence="10 11">
    <name type="scientific">Equus przewalskii</name>
    <name type="common">Przewalski's horse</name>
    <name type="synonym">Equus caballus przewalskii</name>
    <dbReference type="NCBI Taxonomy" id="9798"/>
    <lineage>
        <taxon>Eukaryota</taxon>
        <taxon>Metazoa</taxon>
        <taxon>Chordata</taxon>
        <taxon>Craniata</taxon>
        <taxon>Vertebrata</taxon>
        <taxon>Euteleostomi</taxon>
        <taxon>Mammalia</taxon>
        <taxon>Eutheria</taxon>
        <taxon>Laurasiatheria</taxon>
        <taxon>Perissodactyla</taxon>
        <taxon>Equidae</taxon>
        <taxon>Equus</taxon>
    </lineage>
</organism>
<keyword evidence="5 8" id="KW-1133">Transmembrane helix</keyword>
<comment type="subcellular location">
    <subcellularLocation>
        <location evidence="1">Membrane</location>
        <topology evidence="1">Single-pass type II membrane protein</topology>
    </subcellularLocation>
</comment>
<evidence type="ECO:0000259" key="9">
    <source>
        <dbReference type="PROSITE" id="PS50041"/>
    </source>
</evidence>
<gene>
    <name evidence="11" type="primary">LOC139083343</name>
</gene>
<dbReference type="InterPro" id="IPR001304">
    <property type="entry name" value="C-type_lectin-like"/>
</dbReference>
<evidence type="ECO:0000256" key="3">
    <source>
        <dbReference type="ARBA" id="ARBA00022734"/>
    </source>
</evidence>
<feature type="domain" description="C-type lectin" evidence="9">
    <location>
        <begin position="139"/>
        <end position="244"/>
    </location>
</feature>
<keyword evidence="3" id="KW-0430">Lectin</keyword>
<dbReference type="PROSITE" id="PS50041">
    <property type="entry name" value="C_TYPE_LECTIN_2"/>
    <property type="match status" value="1"/>
</dbReference>
<dbReference type="SMART" id="SM00034">
    <property type="entry name" value="CLECT"/>
    <property type="match status" value="1"/>
</dbReference>
<dbReference type="Proteomes" id="UP001652662">
    <property type="component" value="Chromosome 5"/>
</dbReference>
<evidence type="ECO:0000256" key="7">
    <source>
        <dbReference type="ARBA" id="ARBA00023180"/>
    </source>
</evidence>
<evidence type="ECO:0000256" key="4">
    <source>
        <dbReference type="ARBA" id="ARBA00022968"/>
    </source>
</evidence>
<dbReference type="InterPro" id="IPR050919">
    <property type="entry name" value="NKG2/CD94_NK_receptors"/>
</dbReference>
<dbReference type="PANTHER" id="PTHR22800">
    <property type="entry name" value="C-TYPE LECTIN PROTEINS"/>
    <property type="match status" value="1"/>
</dbReference>
<dbReference type="Gene3D" id="3.10.100.10">
    <property type="entry name" value="Mannose-Binding Protein A, subunit A"/>
    <property type="match status" value="1"/>
</dbReference>
<name>A0ABM4PDB1_EQUPR</name>
<dbReference type="CDD" id="cd03593">
    <property type="entry name" value="CLECT_NK_receptors_like"/>
    <property type="match status" value="1"/>
</dbReference>